<sequence length="109" mass="12017">MQGDGQVEAEAFAVLLAIDAAGHQGGGLKQKFFHEVLHKHSPAESGSLCIAVNRFHLLRGHVRDNLSPSGFCRHSYLLRWVVGKALGVYRYCTRWFTVTGHRATAPSLC</sequence>
<evidence type="ECO:0000313" key="1">
    <source>
        <dbReference type="EMBL" id="SON84696.1"/>
    </source>
</evidence>
<gene>
    <name evidence="1" type="ORF">XAP7430_20012</name>
</gene>
<reference evidence="1 2" key="1">
    <citation type="submission" date="2017-10" db="EMBL/GenBank/DDBJ databases">
        <authorList>
            <person name="Regsiter A."/>
            <person name="William W."/>
        </authorList>
    </citation>
    <scope>NUCLEOTIDE SEQUENCE [LARGE SCALE GENOMIC DNA]</scope>
    <source>
        <strain evidence="1 2">CFBP7430</strain>
    </source>
</reference>
<dbReference type="Proteomes" id="UP000234166">
    <property type="component" value="Unassembled WGS sequence"/>
</dbReference>
<protein>
    <submittedName>
        <fullName evidence="1">Uncharacterized protein</fullName>
    </submittedName>
</protein>
<name>A0AB38DWN7_XANCH</name>
<dbReference type="EMBL" id="OCYS01000072">
    <property type="protein sequence ID" value="SON84696.1"/>
    <property type="molecule type" value="Genomic_DNA"/>
</dbReference>
<dbReference type="AlphaFoldDB" id="A0AB38DWN7"/>
<evidence type="ECO:0000313" key="2">
    <source>
        <dbReference type="Proteomes" id="UP000234166"/>
    </source>
</evidence>
<accession>A0AB38DWN7</accession>
<comment type="caution">
    <text evidence="1">The sequence shown here is derived from an EMBL/GenBank/DDBJ whole genome shotgun (WGS) entry which is preliminary data.</text>
</comment>
<proteinExistence type="predicted"/>
<organism evidence="1 2">
    <name type="scientific">Xanthomonas campestris pv. phaseoli</name>
    <dbReference type="NCBI Taxonomy" id="317013"/>
    <lineage>
        <taxon>Bacteria</taxon>
        <taxon>Pseudomonadati</taxon>
        <taxon>Pseudomonadota</taxon>
        <taxon>Gammaproteobacteria</taxon>
        <taxon>Lysobacterales</taxon>
        <taxon>Lysobacteraceae</taxon>
        <taxon>Xanthomonas</taxon>
    </lineage>
</organism>